<dbReference type="AlphaFoldDB" id="A0A811TBD9"/>
<proteinExistence type="predicted"/>
<feature type="transmembrane region" description="Helical" evidence="1">
    <location>
        <begin position="198"/>
        <end position="219"/>
    </location>
</feature>
<organism evidence="2 3">
    <name type="scientific">Candidatus Argoarchaeum ethanivorans</name>
    <dbReference type="NCBI Taxonomy" id="2608793"/>
    <lineage>
        <taxon>Archaea</taxon>
        <taxon>Methanobacteriati</taxon>
        <taxon>Methanobacteriota</taxon>
        <taxon>Stenosarchaea group</taxon>
        <taxon>Methanomicrobia</taxon>
        <taxon>Methanosarcinales</taxon>
        <taxon>Methanosarcinales incertae sedis</taxon>
        <taxon>GOM Arc I cluster</taxon>
        <taxon>Candidatus Argoarchaeum</taxon>
    </lineage>
</organism>
<evidence type="ECO:0000313" key="3">
    <source>
        <dbReference type="Proteomes" id="UP000612009"/>
    </source>
</evidence>
<keyword evidence="1" id="KW-0812">Transmembrane</keyword>
<dbReference type="InterPro" id="IPR036280">
    <property type="entry name" value="Multihaem_cyt_sf"/>
</dbReference>
<keyword evidence="1" id="KW-1133">Transmembrane helix</keyword>
<keyword evidence="1" id="KW-0472">Membrane</keyword>
<name>A0A811TBD9_9EURY</name>
<dbReference type="PROSITE" id="PS51257">
    <property type="entry name" value="PROKAR_LIPOPROTEIN"/>
    <property type="match status" value="1"/>
</dbReference>
<dbReference type="SUPFAM" id="SSF48695">
    <property type="entry name" value="Multiheme cytochromes"/>
    <property type="match status" value="1"/>
</dbReference>
<accession>A0A811TBD9</accession>
<reference evidence="2" key="1">
    <citation type="submission" date="2020-10" db="EMBL/GenBank/DDBJ databases">
        <authorList>
            <person name="Hahn C.J."/>
            <person name="Laso-Perez R."/>
            <person name="Vulcano F."/>
            <person name="Vaziourakis K.-M."/>
            <person name="Stokke R."/>
            <person name="Steen I.H."/>
            <person name="Teske A."/>
            <person name="Boetius A."/>
            <person name="Liebeke M."/>
            <person name="Amann R."/>
            <person name="Knittel K."/>
        </authorList>
    </citation>
    <scope>NUCLEOTIDE SEQUENCE</scope>
    <source>
        <strain evidence="2">Gfbio:e3339647-f889-4370-9287-4fb5cb688e4c:AG392J18_GoMArc1</strain>
    </source>
</reference>
<evidence type="ECO:0000256" key="1">
    <source>
        <dbReference type="SAM" id="Phobius"/>
    </source>
</evidence>
<evidence type="ECO:0008006" key="4">
    <source>
        <dbReference type="Google" id="ProtNLM"/>
    </source>
</evidence>
<dbReference type="EMBL" id="CAJHIR010000010">
    <property type="protein sequence ID" value="CAD6492085.1"/>
    <property type="molecule type" value="Genomic_DNA"/>
</dbReference>
<dbReference type="Gene3D" id="1.10.1130.10">
    <property type="entry name" value="Flavocytochrome C3, Chain A"/>
    <property type="match status" value="1"/>
</dbReference>
<comment type="caution">
    <text evidence="2">The sequence shown here is derived from an EMBL/GenBank/DDBJ whole genome shotgun (WGS) entry which is preliminary data.</text>
</comment>
<evidence type="ECO:0000313" key="2">
    <source>
        <dbReference type="EMBL" id="CAD6492085.1"/>
    </source>
</evidence>
<protein>
    <recommendedName>
        <fullName evidence="4">Tetrahaem cytochrome domain-containing protein</fullName>
    </recommendedName>
</protein>
<dbReference type="Proteomes" id="UP000612009">
    <property type="component" value="Unassembled WGS sequence"/>
</dbReference>
<sequence>MMNRTHYYLIILSMCIVLSCSYSGLALESKCASCHSGALEEVKQSVHGAVLGDEQRCTVCHGSQYEKRHYGKHIEEIETGFEVNRCFLCHGSDLYVKHGETFPQPQLHLNSRGDTSQTSCAICHVEEKDPHLIKPVKIYALKDCEECHSSDSILLTTPSKSSLKHQIIGITFTNSELTKKGQYVAGANRIPILDNLCVIIIILTIIGVFVIHGGVRFITRKRKGE</sequence>
<gene>
    <name evidence="2" type="ORF">LAKADJCE_00238</name>
</gene>